<evidence type="ECO:0000313" key="2">
    <source>
        <dbReference type="Proteomes" id="UP000223849"/>
    </source>
</evidence>
<name>A0A0K2CMH8_9CAUD</name>
<dbReference type="EMBL" id="KT372003">
    <property type="protein sequence ID" value="ALA06639.1"/>
    <property type="molecule type" value="Genomic_DNA"/>
</dbReference>
<gene>
    <name evidence="1" type="ORF">SEA_LUMOS_133</name>
</gene>
<evidence type="ECO:0000313" key="1">
    <source>
        <dbReference type="EMBL" id="ALA06639.1"/>
    </source>
</evidence>
<reference evidence="1 2" key="1">
    <citation type="submission" date="2015-08" db="EMBL/GenBank/DDBJ databases">
        <authorList>
            <person name="Davis N."/>
            <person name="Domingos A."/>
            <person name="Holland C."/>
            <person name="Houk L.J."/>
            <person name="Hueter N."/>
            <person name="Molina L."/>
            <person name="Sontag M."/>
            <person name="Saintfleur O."/>
            <person name="Swinford C."/>
            <person name="Villalobos-Ayala K."/>
            <person name="Carroll M."/>
            <person name="Cottrell-Yongye A."/>
            <person name="D'Elia T."/>
            <person name="Delesalle V.A."/>
            <person name="Bradley K.W."/>
            <person name="Asai D.J."/>
            <person name="Bowman C.A."/>
            <person name="Russell D.A."/>
            <person name="Pope W.H."/>
            <person name="Jacobs-Sera D."/>
            <person name="Hendrix R.W."/>
            <person name="Hatfull G.F."/>
        </authorList>
    </citation>
    <scope>NUCLEOTIDE SEQUENCE [LARGE SCALE GENOMIC DNA]</scope>
</reference>
<protein>
    <submittedName>
        <fullName evidence="1">Uncharacterized protein</fullName>
    </submittedName>
</protein>
<organism evidence="1 2">
    <name type="scientific">Mycobacterium phage Lumos</name>
    <dbReference type="NCBI Taxonomy" id="1701852"/>
    <lineage>
        <taxon>Viruses</taxon>
        <taxon>Duplodnaviria</taxon>
        <taxon>Heunggongvirae</taxon>
        <taxon>Uroviricota</taxon>
        <taxon>Caudoviricetes</taxon>
        <taxon>Vilmaviridae</taxon>
        <taxon>Lclasvirinae</taxon>
        <taxon>Lumosvirus</taxon>
        <taxon>Lumosvirus lumos</taxon>
    </lineage>
</organism>
<keyword evidence="2" id="KW-1185">Reference proteome</keyword>
<proteinExistence type="predicted"/>
<sequence length="55" mass="5604">MFSLGVCVPKRATALLGAPGRANGALLGVCALARSWAALPGVKPSSSVVLLGRWR</sequence>
<accession>A0A0K2CMH8</accession>
<dbReference type="Proteomes" id="UP000223849">
    <property type="component" value="Segment"/>
</dbReference>